<dbReference type="InParanoid" id="M4AKZ2"/>
<name>M4AKZ2_XIPMA</name>
<evidence type="ECO:0000313" key="11">
    <source>
        <dbReference type="Proteomes" id="UP000002852"/>
    </source>
</evidence>
<evidence type="ECO:0000256" key="6">
    <source>
        <dbReference type="ARBA" id="ARBA00047016"/>
    </source>
</evidence>
<proteinExistence type="predicted"/>
<dbReference type="Gene3D" id="2.30.180.10">
    <property type="entry name" value="FAS1 domain"/>
    <property type="match status" value="3"/>
</dbReference>
<feature type="domain" description="FAS1" evidence="8">
    <location>
        <begin position="232"/>
        <end position="363"/>
    </location>
</feature>
<protein>
    <recommendedName>
        <fullName evidence="1">Transforming growth factor-beta-induced protein ig-h3</fullName>
    </recommendedName>
</protein>
<reference evidence="10" key="3">
    <citation type="submission" date="2025-08" db="UniProtKB">
        <authorList>
            <consortium name="Ensembl"/>
        </authorList>
    </citation>
    <scope>IDENTIFICATION</scope>
    <source>
        <strain evidence="10">JP 163 A</strain>
    </source>
</reference>
<dbReference type="Proteomes" id="UP000002852">
    <property type="component" value="Unassembled WGS sequence"/>
</dbReference>
<dbReference type="eggNOG" id="KOG1437">
    <property type="taxonomic scope" value="Eukaryota"/>
</dbReference>
<evidence type="ECO:0000256" key="4">
    <source>
        <dbReference type="ARBA" id="ARBA00023157"/>
    </source>
</evidence>
<reference evidence="10" key="4">
    <citation type="submission" date="2025-09" db="UniProtKB">
        <authorList>
            <consortium name="Ensembl"/>
        </authorList>
    </citation>
    <scope>IDENTIFICATION</scope>
    <source>
        <strain evidence="10">JP 163 A</strain>
    </source>
</reference>
<dbReference type="GeneTree" id="ENSGT00530000063860"/>
<dbReference type="OMA" id="CERPTID"/>
<dbReference type="FunFam" id="2.30.180.10:FF:000001">
    <property type="entry name" value="periostin isoform X1"/>
    <property type="match status" value="1"/>
</dbReference>
<accession>M4AKZ2</accession>
<dbReference type="PANTHER" id="PTHR10900:SF82">
    <property type="entry name" value="TRANSFORMING GROWTH FACTOR-BETA-INDUCED PROTEIN IG-H3"/>
    <property type="match status" value="1"/>
</dbReference>
<keyword evidence="3 7" id="KW-0732">Signal</keyword>
<evidence type="ECO:0000256" key="1">
    <source>
        <dbReference type="ARBA" id="ARBA00022081"/>
    </source>
</evidence>
<keyword evidence="11" id="KW-1185">Reference proteome</keyword>
<evidence type="ECO:0000256" key="5">
    <source>
        <dbReference type="ARBA" id="ARBA00045945"/>
    </source>
</evidence>
<dbReference type="GO" id="GO:0050839">
    <property type="term" value="F:cell adhesion molecule binding"/>
    <property type="evidence" value="ECO:0007669"/>
    <property type="project" value="TreeGrafter"/>
</dbReference>
<dbReference type="PANTHER" id="PTHR10900">
    <property type="entry name" value="PERIOSTIN-RELATED"/>
    <property type="match status" value="1"/>
</dbReference>
<dbReference type="Ensembl" id="ENSXMAT00000015156.2">
    <property type="protein sequence ID" value="ENSXMAP00000015136.2"/>
    <property type="gene ID" value="ENSXMAG00000015053.2"/>
</dbReference>
<comment type="subunit">
    <text evidence="6">Binds to type I, II, and IV collagens.</text>
</comment>
<feature type="domain" description="FAS1" evidence="8">
    <location>
        <begin position="93"/>
        <end position="228"/>
    </location>
</feature>
<dbReference type="AlphaFoldDB" id="M4AKZ2"/>
<feature type="domain" description="EMI" evidence="9">
    <location>
        <begin position="38"/>
        <end position="92"/>
    </location>
</feature>
<dbReference type="GO" id="GO:0005615">
    <property type="term" value="C:extracellular space"/>
    <property type="evidence" value="ECO:0007669"/>
    <property type="project" value="TreeGrafter"/>
</dbReference>
<dbReference type="GO" id="GO:0007155">
    <property type="term" value="P:cell adhesion"/>
    <property type="evidence" value="ECO:0007669"/>
    <property type="project" value="TreeGrafter"/>
</dbReference>
<dbReference type="InterPro" id="IPR000782">
    <property type="entry name" value="FAS1_domain"/>
</dbReference>
<evidence type="ECO:0000256" key="2">
    <source>
        <dbReference type="ARBA" id="ARBA00022553"/>
    </source>
</evidence>
<dbReference type="GO" id="GO:0031012">
    <property type="term" value="C:extracellular matrix"/>
    <property type="evidence" value="ECO:0007669"/>
    <property type="project" value="TreeGrafter"/>
</dbReference>
<sequence length="556" mass="61013">MKSWLLVPVLAVVLAVCGARSPYQTVLQHSRIRGRQQGPNVCAMQQIKGTNRKYFTNCKQWYHRKICGKPTVITYECCPGYEKLPGEKGCPAALPLVNIYGTLGAVGASTTQMYSDRARLREEVEGPGSFTFFAPSNEAWAALPAEILDALVSNVNIELLNALHYHMVNRRLTTEELKHGSSFSSMYQDSHVHIHHYSNGIVTVNCARLIKPDQHATNGIVHVIDRVITAVSSDMQSIIDVDDDLETLRAAFAAAGLSTLLESPGQYTIFAPTNDAFAKIPRETLNRILGDPVALKDLLNYHMLKQLQCAESIVSGTSVETLQGTALEVGCDGDQMTLNGNAVVTKKDQLGTNGVIHYISQLLIPDSGTGVTMTPDLRALMKNHLLKQQLSSKALYDGQQLQTLGGLTLRVFVYRNNLCIENTCIAAHDRTGRFATMFTLDKPAGRALPPAELSRLLGECGGSDPGLLRFSSSDPESEPFWVRRKVDQLLVPVVDADLMATNGVVHAVNAIIRPLGKPRPLLRVSPAPSCGSDPLSLWQLRRRTGSRRTDRRLQLQ</sequence>
<dbReference type="InterPro" id="IPR050904">
    <property type="entry name" value="Adhesion/Biosynth-related"/>
</dbReference>
<reference evidence="11" key="2">
    <citation type="journal article" date="2013" name="Nat. Genet.">
        <title>The genome of the platyfish, Xiphophorus maculatus, provides insights into evolutionary adaptation and several complex traits.</title>
        <authorList>
            <person name="Schartl M."/>
            <person name="Walter R.B."/>
            <person name="Shen Y."/>
            <person name="Garcia T."/>
            <person name="Catchen J."/>
            <person name="Amores A."/>
            <person name="Braasch I."/>
            <person name="Chalopin D."/>
            <person name="Volff J.N."/>
            <person name="Lesch K.P."/>
            <person name="Bisazza A."/>
            <person name="Minx P."/>
            <person name="Hillier L."/>
            <person name="Wilson R.K."/>
            <person name="Fuerstenberg S."/>
            <person name="Boore J."/>
            <person name="Searle S."/>
            <person name="Postlethwait J.H."/>
            <person name="Warren W.C."/>
        </authorList>
    </citation>
    <scope>NUCLEOTIDE SEQUENCE [LARGE SCALE GENOMIC DNA]</scope>
    <source>
        <strain evidence="11">JP 163 A</strain>
    </source>
</reference>
<dbReference type="FunFam" id="2.30.180.10:FF:000003">
    <property type="entry name" value="periostin isoform X1"/>
    <property type="match status" value="1"/>
</dbReference>
<organism evidence="10 11">
    <name type="scientific">Xiphophorus maculatus</name>
    <name type="common">Southern platyfish</name>
    <name type="synonym">Platypoecilus maculatus</name>
    <dbReference type="NCBI Taxonomy" id="8083"/>
    <lineage>
        <taxon>Eukaryota</taxon>
        <taxon>Metazoa</taxon>
        <taxon>Chordata</taxon>
        <taxon>Craniata</taxon>
        <taxon>Vertebrata</taxon>
        <taxon>Euteleostomi</taxon>
        <taxon>Actinopterygii</taxon>
        <taxon>Neopterygii</taxon>
        <taxon>Teleostei</taxon>
        <taxon>Neoteleostei</taxon>
        <taxon>Acanthomorphata</taxon>
        <taxon>Ovalentaria</taxon>
        <taxon>Atherinomorphae</taxon>
        <taxon>Cyprinodontiformes</taxon>
        <taxon>Poeciliidae</taxon>
        <taxon>Poeciliinae</taxon>
        <taxon>Xiphophorus</taxon>
    </lineage>
</organism>
<dbReference type="InterPro" id="IPR011489">
    <property type="entry name" value="EMI_domain"/>
</dbReference>
<dbReference type="SMART" id="SM00554">
    <property type="entry name" value="FAS1"/>
    <property type="match status" value="3"/>
</dbReference>
<dbReference type="Pfam" id="PF02469">
    <property type="entry name" value="Fasciclin"/>
    <property type="match status" value="3"/>
</dbReference>
<evidence type="ECO:0000259" key="9">
    <source>
        <dbReference type="PROSITE" id="PS51041"/>
    </source>
</evidence>
<feature type="signal peptide" evidence="7">
    <location>
        <begin position="1"/>
        <end position="19"/>
    </location>
</feature>
<dbReference type="PROSITE" id="PS51041">
    <property type="entry name" value="EMI"/>
    <property type="match status" value="1"/>
</dbReference>
<dbReference type="GO" id="GO:0030198">
    <property type="term" value="P:extracellular matrix organization"/>
    <property type="evidence" value="ECO:0007669"/>
    <property type="project" value="TreeGrafter"/>
</dbReference>
<evidence type="ECO:0000313" key="10">
    <source>
        <dbReference type="Ensembl" id="ENSXMAP00000015136.2"/>
    </source>
</evidence>
<dbReference type="STRING" id="8083.ENSXMAP00000015136"/>
<comment type="function">
    <text evidence="5">Plays a role in cell adhesion. May play a role in cell-collagen interactions.</text>
</comment>
<keyword evidence="2" id="KW-0597">Phosphoprotein</keyword>
<dbReference type="SUPFAM" id="SSF82153">
    <property type="entry name" value="FAS1 domain"/>
    <property type="match status" value="3"/>
</dbReference>
<evidence type="ECO:0000256" key="3">
    <source>
        <dbReference type="ARBA" id="ARBA00022729"/>
    </source>
</evidence>
<reference evidence="11" key="1">
    <citation type="submission" date="2012-01" db="EMBL/GenBank/DDBJ databases">
        <authorList>
            <person name="Walter R."/>
            <person name="Schartl M."/>
            <person name="Warren W."/>
        </authorList>
    </citation>
    <scope>NUCLEOTIDE SEQUENCE [LARGE SCALE GENOMIC DNA]</scope>
    <source>
        <strain evidence="11">JP 163 A</strain>
    </source>
</reference>
<evidence type="ECO:0000256" key="7">
    <source>
        <dbReference type="SAM" id="SignalP"/>
    </source>
</evidence>
<dbReference type="HOGENOM" id="CLU_017611_1_0_1"/>
<dbReference type="InterPro" id="IPR036378">
    <property type="entry name" value="FAS1_dom_sf"/>
</dbReference>
<keyword evidence="4" id="KW-1015">Disulfide bond</keyword>
<feature type="chain" id="PRO_5017477964" description="Transforming growth factor-beta-induced protein ig-h3" evidence="7">
    <location>
        <begin position="20"/>
        <end position="556"/>
    </location>
</feature>
<dbReference type="PROSITE" id="PS50213">
    <property type="entry name" value="FAS1"/>
    <property type="match status" value="2"/>
</dbReference>
<evidence type="ECO:0000259" key="8">
    <source>
        <dbReference type="PROSITE" id="PS50213"/>
    </source>
</evidence>